<protein>
    <submittedName>
        <fullName evidence="2">GNAT superfamily N-acetyltransferase</fullName>
    </submittedName>
</protein>
<dbReference type="AlphaFoldDB" id="A0A7W5JRN7"/>
<gene>
    <name evidence="2" type="ORF">FHX39_000003</name>
</gene>
<dbReference type="InterPro" id="IPR000182">
    <property type="entry name" value="GNAT_dom"/>
</dbReference>
<dbReference type="CDD" id="cd04301">
    <property type="entry name" value="NAT_SF"/>
    <property type="match status" value="1"/>
</dbReference>
<accession>A0A7W5JRN7</accession>
<organism evidence="2 3">
    <name type="scientific">Microlunatus antarcticus</name>
    <dbReference type="NCBI Taxonomy" id="53388"/>
    <lineage>
        <taxon>Bacteria</taxon>
        <taxon>Bacillati</taxon>
        <taxon>Actinomycetota</taxon>
        <taxon>Actinomycetes</taxon>
        <taxon>Propionibacteriales</taxon>
        <taxon>Propionibacteriaceae</taxon>
        <taxon>Microlunatus</taxon>
    </lineage>
</organism>
<name>A0A7W5JRN7_9ACTN</name>
<dbReference type="EMBL" id="JACHZG010000001">
    <property type="protein sequence ID" value="MBB3325059.1"/>
    <property type="molecule type" value="Genomic_DNA"/>
</dbReference>
<evidence type="ECO:0000313" key="3">
    <source>
        <dbReference type="Proteomes" id="UP000565572"/>
    </source>
</evidence>
<dbReference type="Gene3D" id="3.40.630.30">
    <property type="match status" value="1"/>
</dbReference>
<feature type="domain" description="N-acetyltransferase" evidence="1">
    <location>
        <begin position="1"/>
        <end position="147"/>
    </location>
</feature>
<dbReference type="Pfam" id="PF00583">
    <property type="entry name" value="Acetyltransf_1"/>
    <property type="match status" value="1"/>
</dbReference>
<dbReference type="GO" id="GO:0004343">
    <property type="term" value="F:glucosamine 6-phosphate N-acetyltransferase activity"/>
    <property type="evidence" value="ECO:0007669"/>
    <property type="project" value="TreeGrafter"/>
</dbReference>
<dbReference type="PANTHER" id="PTHR13355:SF11">
    <property type="entry name" value="GLUCOSAMINE 6-PHOSPHATE N-ACETYLTRANSFERASE"/>
    <property type="match status" value="1"/>
</dbReference>
<keyword evidence="2" id="KW-0808">Transferase</keyword>
<sequence length="147" mass="15874">MFREARSGDLAAIARLYGQLNPDDPPVVDRALFATILTVNGLRLFVLERRSEVVATTYLNIIPNLTRGGRPYAVTENVVVEESYRGVGLGKAVMAGTLHAAWEAGAYKAMLMTGSSRASTHAFYRACGFVGDVKTAYFARPGLPGPH</sequence>
<dbReference type="InterPro" id="IPR039143">
    <property type="entry name" value="GNPNAT1-like"/>
</dbReference>
<keyword evidence="3" id="KW-1185">Reference proteome</keyword>
<dbReference type="PANTHER" id="PTHR13355">
    <property type="entry name" value="GLUCOSAMINE 6-PHOSPHATE N-ACETYLTRANSFERASE"/>
    <property type="match status" value="1"/>
</dbReference>
<dbReference type="Proteomes" id="UP000565572">
    <property type="component" value="Unassembled WGS sequence"/>
</dbReference>
<dbReference type="RefSeq" id="WP_183335719.1">
    <property type="nucleotide sequence ID" value="NZ_JACHZG010000001.1"/>
</dbReference>
<reference evidence="2 3" key="1">
    <citation type="submission" date="2020-08" db="EMBL/GenBank/DDBJ databases">
        <title>Sequencing the genomes of 1000 actinobacteria strains.</title>
        <authorList>
            <person name="Klenk H.-P."/>
        </authorList>
    </citation>
    <scope>NUCLEOTIDE SEQUENCE [LARGE SCALE GENOMIC DNA]</scope>
    <source>
        <strain evidence="2 3">DSM 11053</strain>
    </source>
</reference>
<evidence type="ECO:0000259" key="1">
    <source>
        <dbReference type="PROSITE" id="PS51186"/>
    </source>
</evidence>
<proteinExistence type="predicted"/>
<dbReference type="SUPFAM" id="SSF55729">
    <property type="entry name" value="Acyl-CoA N-acyltransferases (Nat)"/>
    <property type="match status" value="1"/>
</dbReference>
<comment type="caution">
    <text evidence="2">The sequence shown here is derived from an EMBL/GenBank/DDBJ whole genome shotgun (WGS) entry which is preliminary data.</text>
</comment>
<dbReference type="PROSITE" id="PS51186">
    <property type="entry name" value="GNAT"/>
    <property type="match status" value="1"/>
</dbReference>
<dbReference type="InterPro" id="IPR016181">
    <property type="entry name" value="Acyl_CoA_acyltransferase"/>
</dbReference>
<evidence type="ECO:0000313" key="2">
    <source>
        <dbReference type="EMBL" id="MBB3325059.1"/>
    </source>
</evidence>